<evidence type="ECO:0000313" key="3">
    <source>
        <dbReference type="Proteomes" id="UP000011201"/>
    </source>
</evidence>
<proteinExistence type="predicted"/>
<feature type="transmembrane region" description="Helical" evidence="1">
    <location>
        <begin position="143"/>
        <end position="160"/>
    </location>
</feature>
<protein>
    <submittedName>
        <fullName evidence="2">Uncharacterized protein</fullName>
    </submittedName>
</protein>
<dbReference type="Proteomes" id="UP000011201">
    <property type="component" value="Unassembled WGS sequence"/>
</dbReference>
<keyword evidence="3" id="KW-1185">Reference proteome</keyword>
<dbReference type="EMBL" id="ALWB01000004">
    <property type="protein sequence ID" value="ELS34700.1"/>
    <property type="molecule type" value="Genomic_DNA"/>
</dbReference>
<keyword evidence="1" id="KW-1133">Transmembrane helix</keyword>
<keyword evidence="1" id="KW-0812">Transmembrane</keyword>
<gene>
    <name evidence="2" type="ORF">Pse7429DRAFT_0157</name>
</gene>
<evidence type="ECO:0000256" key="1">
    <source>
        <dbReference type="SAM" id="Phobius"/>
    </source>
</evidence>
<comment type="caution">
    <text evidence="2">The sequence shown here is derived from an EMBL/GenBank/DDBJ whole genome shotgun (WGS) entry which is preliminary data.</text>
</comment>
<reference evidence="2 3" key="1">
    <citation type="journal article" date="2013" name="Proc. Natl. Acad. Sci. U.S.A.">
        <title>Improving the coverage of the cyanobacterial phylum using diversity-driven genome sequencing.</title>
        <authorList>
            <person name="Shih P.M."/>
            <person name="Wu D."/>
            <person name="Latifi A."/>
            <person name="Axen S.D."/>
            <person name="Fewer D.P."/>
            <person name="Talla E."/>
            <person name="Calteau A."/>
            <person name="Cai F."/>
            <person name="Tandeau de Marsac N."/>
            <person name="Rippka R."/>
            <person name="Herdman M."/>
            <person name="Sivonen K."/>
            <person name="Coursin T."/>
            <person name="Laurent T."/>
            <person name="Goodwin L."/>
            <person name="Nolan M."/>
            <person name="Davenport K.W."/>
            <person name="Han C.S."/>
            <person name="Rubin E.M."/>
            <person name="Eisen J.A."/>
            <person name="Woyke T."/>
            <person name="Gugger M."/>
            <person name="Kerfeld C.A."/>
        </authorList>
    </citation>
    <scope>NUCLEOTIDE SEQUENCE [LARGE SCALE GENOMIC DNA]</scope>
    <source>
        <strain evidence="2 3">PCC 7429</strain>
    </source>
</reference>
<evidence type="ECO:0000313" key="2">
    <source>
        <dbReference type="EMBL" id="ELS34700.1"/>
    </source>
</evidence>
<organism evidence="2 3">
    <name type="scientific">Pseudanabaena biceps PCC 7429</name>
    <dbReference type="NCBI Taxonomy" id="927668"/>
    <lineage>
        <taxon>Bacteria</taxon>
        <taxon>Bacillati</taxon>
        <taxon>Cyanobacteriota</taxon>
        <taxon>Cyanophyceae</taxon>
        <taxon>Pseudanabaenales</taxon>
        <taxon>Pseudanabaenaceae</taxon>
        <taxon>Pseudanabaena</taxon>
    </lineage>
</organism>
<sequence length="163" mass="18547">MLGYLLQFQLHQSHIGLFSGYSRYDCCFVLLVWIHASCTLDGWIILLPMLVPPTRWLVVLGFLLLRIGRVVFCILAAIHLAILCIYLSVLVLVIGCLDYLSTYIPDFTHLTLHSLALGCGWRYKGVRLSVLPSCGNAPSHAHFYMRFRFPVFLVTILVSLRSY</sequence>
<name>L8N7P5_9CYAN</name>
<accession>L8N7P5</accession>
<keyword evidence="1" id="KW-0472">Membrane</keyword>
<dbReference type="AlphaFoldDB" id="L8N7P5"/>